<dbReference type="Gene3D" id="3.40.50.970">
    <property type="match status" value="2"/>
</dbReference>
<evidence type="ECO:0000256" key="7">
    <source>
        <dbReference type="ARBA" id="ARBA00022603"/>
    </source>
</evidence>
<evidence type="ECO:0000256" key="14">
    <source>
        <dbReference type="ARBA" id="ARBA00023229"/>
    </source>
</evidence>
<dbReference type="CDD" id="cd07033">
    <property type="entry name" value="TPP_PYR_DXS_TK_like"/>
    <property type="match status" value="1"/>
</dbReference>
<dbReference type="InterPro" id="IPR009014">
    <property type="entry name" value="Transketo_C/PFOR_II"/>
</dbReference>
<dbReference type="NCBIfam" id="NF003933">
    <property type="entry name" value="PRK05444.2-2"/>
    <property type="match status" value="1"/>
</dbReference>
<keyword evidence="7" id="KW-0489">Methyltransferase</keyword>
<comment type="caution">
    <text evidence="16">The sequence shown here is derived from an EMBL/GenBank/DDBJ whole genome shotgun (WGS) entry which is preliminary data.</text>
</comment>
<keyword evidence="11" id="KW-0460">Magnesium</keyword>
<dbReference type="InterPro" id="IPR005475">
    <property type="entry name" value="Transketolase-like_Pyr-bd"/>
</dbReference>
<evidence type="ECO:0000256" key="6">
    <source>
        <dbReference type="ARBA" id="ARBA00013150"/>
    </source>
</evidence>
<dbReference type="CDD" id="cd18089">
    <property type="entry name" value="SPOUT_Trm10-like"/>
    <property type="match status" value="1"/>
</dbReference>
<dbReference type="GO" id="GO:0032259">
    <property type="term" value="P:methylation"/>
    <property type="evidence" value="ECO:0007669"/>
    <property type="project" value="UniProtKB-KW"/>
</dbReference>
<dbReference type="EC" id="2.2.1.7" evidence="6"/>
<dbReference type="InterPro" id="IPR005477">
    <property type="entry name" value="Dxylulose-5-P_synthase"/>
</dbReference>
<keyword evidence="8" id="KW-0808">Transferase</keyword>
<dbReference type="GO" id="GO:0009228">
    <property type="term" value="P:thiamine biosynthetic process"/>
    <property type="evidence" value="ECO:0007669"/>
    <property type="project" value="UniProtKB-KW"/>
</dbReference>
<dbReference type="EMBL" id="BLIY01000003">
    <property type="protein sequence ID" value="GFE52908.1"/>
    <property type="molecule type" value="Genomic_DNA"/>
</dbReference>
<comment type="pathway">
    <text evidence="3">Metabolic intermediate biosynthesis; 1-deoxy-D-xylulose 5-phosphate biosynthesis; 1-deoxy-D-xylulose 5-phosphate from D-glyceraldehyde 3-phosphate and pyruvate: step 1/1.</text>
</comment>
<keyword evidence="13" id="KW-0786">Thiamine pyrophosphate</keyword>
<dbReference type="Pfam" id="PF02779">
    <property type="entry name" value="Transket_pyr"/>
    <property type="match status" value="1"/>
</dbReference>
<dbReference type="PROSITE" id="PS51675">
    <property type="entry name" value="SAM_MT_TRM10"/>
    <property type="match status" value="1"/>
</dbReference>
<dbReference type="PROSITE" id="PS00801">
    <property type="entry name" value="TRANSKETOLASE_1"/>
    <property type="match status" value="1"/>
</dbReference>
<comment type="similarity">
    <text evidence="4">Belongs to the transketolase family. DXPS subfamily.</text>
</comment>
<dbReference type="Gene3D" id="3.40.50.920">
    <property type="match status" value="1"/>
</dbReference>
<comment type="cofactor">
    <cofactor evidence="1">
        <name>Mg(2+)</name>
        <dbReference type="ChEBI" id="CHEBI:18420"/>
    </cofactor>
</comment>
<evidence type="ECO:0000256" key="8">
    <source>
        <dbReference type="ARBA" id="ARBA00022679"/>
    </source>
</evidence>
<keyword evidence="10" id="KW-0479">Metal-binding</keyword>
<dbReference type="CDD" id="cd02007">
    <property type="entry name" value="TPP_DXS"/>
    <property type="match status" value="1"/>
</dbReference>
<dbReference type="InterPro" id="IPR029061">
    <property type="entry name" value="THDP-binding"/>
</dbReference>
<dbReference type="InterPro" id="IPR033248">
    <property type="entry name" value="Transketolase_C"/>
</dbReference>
<accession>A0A9W5TA07</accession>
<evidence type="ECO:0000256" key="13">
    <source>
        <dbReference type="ARBA" id="ARBA00023052"/>
    </source>
</evidence>
<comment type="cofactor">
    <cofactor evidence="2">
        <name>thiamine diphosphate</name>
        <dbReference type="ChEBI" id="CHEBI:58937"/>
    </cofactor>
</comment>
<organism evidence="16 17">
    <name type="scientific">Babesia ovis</name>
    <dbReference type="NCBI Taxonomy" id="5869"/>
    <lineage>
        <taxon>Eukaryota</taxon>
        <taxon>Sar</taxon>
        <taxon>Alveolata</taxon>
        <taxon>Apicomplexa</taxon>
        <taxon>Aconoidasida</taxon>
        <taxon>Piroplasmida</taxon>
        <taxon>Babesiidae</taxon>
        <taxon>Babesia</taxon>
    </lineage>
</organism>
<evidence type="ECO:0000256" key="4">
    <source>
        <dbReference type="ARBA" id="ARBA00011081"/>
    </source>
</evidence>
<dbReference type="Gene3D" id="3.40.1280.30">
    <property type="match status" value="1"/>
</dbReference>
<dbReference type="Pfam" id="PF02780">
    <property type="entry name" value="Transketolase_C"/>
    <property type="match status" value="1"/>
</dbReference>
<dbReference type="AlphaFoldDB" id="A0A9W5TA07"/>
<reference evidence="16" key="1">
    <citation type="submission" date="2019-12" db="EMBL/GenBank/DDBJ databases">
        <title>Genome sequence of Babesia ovis.</title>
        <authorList>
            <person name="Yamagishi J."/>
            <person name="Sevinc F."/>
            <person name="Xuan X."/>
        </authorList>
    </citation>
    <scope>NUCLEOTIDE SEQUENCE</scope>
    <source>
        <strain evidence="16">Selcuk</strain>
    </source>
</reference>
<dbReference type="GO" id="GO:0019682">
    <property type="term" value="P:glyceraldehyde-3-phosphate metabolic process"/>
    <property type="evidence" value="ECO:0007669"/>
    <property type="project" value="UniProtKB-ARBA"/>
</dbReference>
<evidence type="ECO:0000313" key="17">
    <source>
        <dbReference type="Proteomes" id="UP001057455"/>
    </source>
</evidence>
<dbReference type="GO" id="GO:0008661">
    <property type="term" value="F:1-deoxy-D-xylulose-5-phosphate synthase activity"/>
    <property type="evidence" value="ECO:0007669"/>
    <property type="project" value="UniProtKB-EC"/>
</dbReference>
<dbReference type="HAMAP" id="MF_00315">
    <property type="entry name" value="DXP_synth"/>
    <property type="match status" value="1"/>
</dbReference>
<keyword evidence="9" id="KW-0949">S-adenosyl-L-methionine</keyword>
<gene>
    <name evidence="16" type="ORF">BaOVIS_003120</name>
</gene>
<keyword evidence="14" id="KW-0414">Isoprene biosynthesis</keyword>
<protein>
    <recommendedName>
        <fullName evidence="6">1-deoxy-D-xylulose-5-phosphate synthase</fullName>
        <ecNumber evidence="6">2.2.1.7</ecNumber>
    </recommendedName>
</protein>
<evidence type="ECO:0000256" key="10">
    <source>
        <dbReference type="ARBA" id="ARBA00022723"/>
    </source>
</evidence>
<dbReference type="SUPFAM" id="SSF52518">
    <property type="entry name" value="Thiamin diphosphate-binding fold (THDP-binding)"/>
    <property type="match status" value="2"/>
</dbReference>
<dbReference type="InterPro" id="IPR049557">
    <property type="entry name" value="Transketolase_CS"/>
</dbReference>
<evidence type="ECO:0000256" key="12">
    <source>
        <dbReference type="ARBA" id="ARBA00022977"/>
    </source>
</evidence>
<evidence type="ECO:0000256" key="1">
    <source>
        <dbReference type="ARBA" id="ARBA00001946"/>
    </source>
</evidence>
<evidence type="ECO:0000256" key="11">
    <source>
        <dbReference type="ARBA" id="ARBA00022842"/>
    </source>
</evidence>
<dbReference type="SMART" id="SM00861">
    <property type="entry name" value="Transket_pyr"/>
    <property type="match status" value="1"/>
</dbReference>
<dbReference type="SUPFAM" id="SSF52922">
    <property type="entry name" value="TK C-terminal domain-like"/>
    <property type="match status" value="1"/>
</dbReference>
<dbReference type="PANTHER" id="PTHR43322:SF5">
    <property type="entry name" value="1-DEOXY-D-XYLULOSE-5-PHOSPHATE SYNTHASE, CHLOROPLASTIC"/>
    <property type="match status" value="1"/>
</dbReference>
<dbReference type="InterPro" id="IPR028564">
    <property type="entry name" value="MT_TRM10-typ"/>
</dbReference>
<evidence type="ECO:0000256" key="3">
    <source>
        <dbReference type="ARBA" id="ARBA00004980"/>
    </source>
</evidence>
<sequence>MDPAGVTKHLKGELKKVPENQLEDLCRELRRCFMKNAEEVGGHFSSSLGVVELTVVLHRVFDSPKDRIIWDIGHQGYIHKMVTGRMDRMHTIRQGGGLSGFLRRYESPHDLFGAGHSSTSIGALQGIYEGDVVTGQHQDRSYVCVIGDGSLTGGMAMEALNYTCTIKSPVLIIYNDNEQSSLPTGMPAKNGTGPIVPYFMVENSRKAPMTGQEVITQFEKSRNQHEDTPLFLGPIDGHNIQHLTEVLEYLKRQLSARNEKGLKRPVVLHIKTVKGMGCEKALEAPNRLHSLKVKTSEKPVPEGSAPSKTFSEVFTESLIELADKDESVISITAGMPGSTGVGKMGMKYPNRTFDVGIAEQHAVTFAAGTTISGAKPFCCIYSTFMQRALDQVIHDVSLQHLPVRFVLDRAGYVGGDGASHHGIYDINYLRLMYNMLIMAPSNGLELKMMAKIAYNTNDQPSAIRYPNGTVASEDELRYYFNYSPEEMAKPESMINDNGALQARQVRVGKMGVAILAFGPIVLDVVKAAELIKLDATVIDMRFLNPLDTEMIDRILQVNHTIFTAEDGVEGGFGSAVLEYLATSPERADVKCITYPKQFVHHGSISEQKRVAKIDVEDDRLVQSSVMEAAVTDRINNKSEKRDAFMALCRSNCTVVIDCEFDSYENEKEAKSLANQLMQSYAFNRSAEKPVNLVICGIQEGSYVEKYFKKISGTNNWMCTLEYKSVDELFDSEKIVYLSADAEEVLEDISQDGIYVIGGIVDRNRLKGIALNRSKHIGAKCKRLPIKEYVKLTHSHVLSITACVSIFLNYTLNRDWVKALTESIPKRKF</sequence>
<evidence type="ECO:0000259" key="15">
    <source>
        <dbReference type="PROSITE" id="PS51675"/>
    </source>
</evidence>
<keyword evidence="12" id="KW-0784">Thiamine biosynthesis</keyword>
<dbReference type="PANTHER" id="PTHR43322">
    <property type="entry name" value="1-D-DEOXYXYLULOSE 5-PHOSPHATE SYNTHASE-RELATED"/>
    <property type="match status" value="1"/>
</dbReference>
<dbReference type="InterPro" id="IPR038459">
    <property type="entry name" value="MT_TRM10-typ_sf"/>
</dbReference>
<proteinExistence type="inferred from homology"/>
<keyword evidence="17" id="KW-1185">Reference proteome</keyword>
<name>A0A9W5TA07_BABOV</name>
<evidence type="ECO:0000256" key="9">
    <source>
        <dbReference type="ARBA" id="ARBA00022691"/>
    </source>
</evidence>
<dbReference type="Pfam" id="PF13292">
    <property type="entry name" value="DXP_synthase_N"/>
    <property type="match status" value="1"/>
</dbReference>
<comment type="subunit">
    <text evidence="5">Homodimer.</text>
</comment>
<dbReference type="GO" id="GO:0008168">
    <property type="term" value="F:methyltransferase activity"/>
    <property type="evidence" value="ECO:0007669"/>
    <property type="project" value="UniProtKB-KW"/>
</dbReference>
<evidence type="ECO:0000256" key="5">
    <source>
        <dbReference type="ARBA" id="ARBA00011738"/>
    </source>
</evidence>
<dbReference type="Proteomes" id="UP001057455">
    <property type="component" value="Unassembled WGS sequence"/>
</dbReference>
<feature type="domain" description="SAM-dependent MTase TRM10-type" evidence="15">
    <location>
        <begin position="639"/>
        <end position="828"/>
    </location>
</feature>
<evidence type="ECO:0000313" key="16">
    <source>
        <dbReference type="EMBL" id="GFE52908.1"/>
    </source>
</evidence>
<dbReference type="GO" id="GO:0016114">
    <property type="term" value="P:terpenoid biosynthetic process"/>
    <property type="evidence" value="ECO:0007669"/>
    <property type="project" value="InterPro"/>
</dbReference>
<dbReference type="GO" id="GO:0046872">
    <property type="term" value="F:metal ion binding"/>
    <property type="evidence" value="ECO:0007669"/>
    <property type="project" value="UniProtKB-KW"/>
</dbReference>
<evidence type="ECO:0000256" key="2">
    <source>
        <dbReference type="ARBA" id="ARBA00001964"/>
    </source>
</evidence>
<dbReference type="OrthoDB" id="10266385at2759"/>